<proteinExistence type="predicted"/>
<keyword evidence="1" id="KW-1133">Transmembrane helix</keyword>
<sequence length="98" mass="11382">MVERRKLPWGLLLSLLVLLMVIAYDLSGLAKLEGVTLANWQEQFVLILLHPFHNWWNDLTLTCLGIALIVWIGIVTYLMDYYRNRQMGWSMDLSSGQT</sequence>
<organism evidence="2">
    <name type="scientific">Mediterraneibacter gnavus</name>
    <name type="common">Ruminococcus gnavus</name>
    <dbReference type="NCBI Taxonomy" id="33038"/>
    <lineage>
        <taxon>Bacteria</taxon>
        <taxon>Bacillati</taxon>
        <taxon>Bacillota</taxon>
        <taxon>Clostridia</taxon>
        <taxon>Lachnospirales</taxon>
        <taxon>Lachnospiraceae</taxon>
        <taxon>Mediterraneibacter</taxon>
    </lineage>
</organism>
<protein>
    <submittedName>
        <fullName evidence="2">Uncharacterized protein</fullName>
    </submittedName>
</protein>
<dbReference type="EMBL" id="CACRUU010000117">
    <property type="protein sequence ID" value="VYU71857.1"/>
    <property type="molecule type" value="Genomic_DNA"/>
</dbReference>
<gene>
    <name evidence="2" type="ORF">RGLFYP36_02842</name>
</gene>
<evidence type="ECO:0000256" key="1">
    <source>
        <dbReference type="SAM" id="Phobius"/>
    </source>
</evidence>
<dbReference type="AlphaFoldDB" id="A0A6N3H425"/>
<name>A0A6N3H425_MEDGN</name>
<keyword evidence="1" id="KW-0472">Membrane</keyword>
<dbReference type="RefSeq" id="WP_421929331.1">
    <property type="nucleotide sequence ID" value="NZ_CACRUU010000117.1"/>
</dbReference>
<feature type="transmembrane region" description="Helical" evidence="1">
    <location>
        <begin position="59"/>
        <end position="79"/>
    </location>
</feature>
<keyword evidence="1" id="KW-0812">Transmembrane</keyword>
<reference evidence="2" key="1">
    <citation type="submission" date="2019-11" db="EMBL/GenBank/DDBJ databases">
        <authorList>
            <person name="Feng L."/>
        </authorList>
    </citation>
    <scope>NUCLEOTIDE SEQUENCE</scope>
    <source>
        <strain evidence="2">RgnavusLFYP36</strain>
    </source>
</reference>
<accession>A0A6N3H425</accession>
<evidence type="ECO:0000313" key="2">
    <source>
        <dbReference type="EMBL" id="VYU71857.1"/>
    </source>
</evidence>